<dbReference type="Gene3D" id="3.40.50.300">
    <property type="entry name" value="P-loop containing nucleotide triphosphate hydrolases"/>
    <property type="match status" value="1"/>
</dbReference>
<dbReference type="PANTHER" id="PTHR36766:SF70">
    <property type="entry name" value="DISEASE RESISTANCE PROTEIN RGA4"/>
    <property type="match status" value="1"/>
</dbReference>
<dbReference type="GO" id="GO:0006952">
    <property type="term" value="P:defense response"/>
    <property type="evidence" value="ECO:0007669"/>
    <property type="project" value="UniProtKB-KW"/>
</dbReference>
<proteinExistence type="inferred from homology"/>
<keyword evidence="12" id="KW-1185">Reference proteome</keyword>
<dbReference type="Gene3D" id="1.20.5.4130">
    <property type="match status" value="1"/>
</dbReference>
<evidence type="ECO:0000259" key="7">
    <source>
        <dbReference type="Pfam" id="PF00931"/>
    </source>
</evidence>
<dbReference type="InterPro" id="IPR041118">
    <property type="entry name" value="Rx_N"/>
</dbReference>
<comment type="caution">
    <text evidence="11">The sequence shown here is derived from an EMBL/GenBank/DDBJ whole genome shotgun (WGS) entry which is preliminary data.</text>
</comment>
<evidence type="ECO:0000256" key="2">
    <source>
        <dbReference type="ARBA" id="ARBA00022614"/>
    </source>
</evidence>
<accession>A0AAD5ZWD2</accession>
<evidence type="ECO:0000256" key="5">
    <source>
        <dbReference type="ARBA" id="ARBA00022821"/>
    </source>
</evidence>
<sequence>MTGFELIVGGRFASSIIGKVIDAARSYLGNNYDLQSGTTDMLTSLENSLPQIQAAIELASKRPITNRGLATWLNNLKNAAYEAEDVLDDLEIKRTRESSKGKNKVFEIVSSSGKIIKTLILSDKELKGLKSSVNKLSKISMGVGDFINLLQHEYINAKPEYTGTHTRETSSNLDPNVKIFGRDKELSFILDIILNYQFPQGNSDQQPESQATYLTEGNPQLPYHREVQGTNSIWGNGAILRARKWFLGMTRFRNENSNEVRREGENQEMSNIKLSAGRQNSVCIMNWTLPVLPIFGLGGVGKTTLAKMVYNNERVAESFSLRAWIYVSEYFDAKKIMKEIILSLGGGSNVNTIMDLCNIEKKLIETIKNRRFFLVFDDLHDGIECTWSGLISVLGNGAPGSIILVTTQSEHVAKTIGNMPNIITLHVLESECFEQLLEYYALGEMQKPSQWHCLEEEELSALKMIAKRIAAKLHGLPLVEEVIGKLLRTQLERVHWENVLKSDWWDDENALKGIIPSLGIGYMDLDPELKQCFAFCSMFPKNYVFDRNRLVQMWMSHGFIQPNEMETNKLDKGDIRLEHVGGKYFDKLVSRSFFQATISDGKYIMHDLIRDLAIAVSSNEFCYVKNDDGHLPSSARHLAIDCDNLKVEGKSQNNTRLRSLILFGNWKNCGDESIRSVFAKSYSLRLLDLSYIQIETNATLYAICLLSHLRFVDLSFSGIKLIPDQFCVLWRLQVLDVRGCTFQKLPKGMNRLINLRHLYASVETISLISSIGKLTNLQELEEFRTAESDGYRISELRDMNEISGHLLLSNLQNVSSKEEAAMSQLAKKKYLKNLELEFNYKNDQLTTSVEQEVLEALKPYSSVEGLTIKGCRFKYLPGWMLSTHNGYSNLKCIQLRNFWLTTFPAFGELPSLEVLGFDELHGMEMVGDEFYGHFDVVFPSLKELTFSNMSRWRVWSSAPAGKMSFPHLKKIHLENCWELIYMPTNFCASSMVELKLIWCPNIRSITTILQGVPSLKHLCITSSHENLSICCTPLNSLEVMRLSCHNQLHFVGGLKSLVNLRKLVLMQIDDFLESFKVEQENNEISQENQEQCLQFLTYLHLGHSYCSTHSLFIIGRLSSLRILFISYSPAMEYTLEEDCLFGQLTSLEELMFFKCWKLKRLPSTLSLLSSLKKLTVVSCPSISSLPEAGLPQNLIELCITGCPHLTYLCQPNQGYNCPNISDIPYVHIDVISPDYIMKKIDDYDLHDERYMQSNYEAIFGRR</sequence>
<organism evidence="11 12">
    <name type="scientific">Rhynchospora tenuis</name>
    <dbReference type="NCBI Taxonomy" id="198213"/>
    <lineage>
        <taxon>Eukaryota</taxon>
        <taxon>Viridiplantae</taxon>
        <taxon>Streptophyta</taxon>
        <taxon>Embryophyta</taxon>
        <taxon>Tracheophyta</taxon>
        <taxon>Spermatophyta</taxon>
        <taxon>Magnoliopsida</taxon>
        <taxon>Liliopsida</taxon>
        <taxon>Poales</taxon>
        <taxon>Cyperaceae</taxon>
        <taxon>Cyperoideae</taxon>
        <taxon>Rhynchosporeae</taxon>
        <taxon>Rhynchospora</taxon>
    </lineage>
</organism>
<dbReference type="InterPro" id="IPR027417">
    <property type="entry name" value="P-loop_NTPase"/>
</dbReference>
<evidence type="ECO:0000256" key="6">
    <source>
        <dbReference type="ARBA" id="ARBA00022840"/>
    </source>
</evidence>
<gene>
    <name evidence="11" type="ORF">LUZ61_008976</name>
</gene>
<feature type="domain" description="NB-ARC" evidence="7">
    <location>
        <begin position="291"/>
        <end position="440"/>
    </location>
</feature>
<comment type="similarity">
    <text evidence="1">Belongs to the disease resistance NB-LRR family.</text>
</comment>
<evidence type="ECO:0000256" key="3">
    <source>
        <dbReference type="ARBA" id="ARBA00022737"/>
    </source>
</evidence>
<keyword evidence="2" id="KW-0433">Leucine-rich repeat</keyword>
<dbReference type="PANTHER" id="PTHR36766">
    <property type="entry name" value="PLANT BROAD-SPECTRUM MILDEW RESISTANCE PROTEIN RPW8"/>
    <property type="match status" value="1"/>
</dbReference>
<evidence type="ECO:0000313" key="12">
    <source>
        <dbReference type="Proteomes" id="UP001210211"/>
    </source>
</evidence>
<dbReference type="InterPro" id="IPR058922">
    <property type="entry name" value="WHD_DRP"/>
</dbReference>
<feature type="domain" description="Disease resistance protein winged helix" evidence="9">
    <location>
        <begin position="538"/>
        <end position="613"/>
    </location>
</feature>
<dbReference type="Pfam" id="PF23559">
    <property type="entry name" value="WHD_DRP"/>
    <property type="match status" value="1"/>
</dbReference>
<dbReference type="Gene3D" id="1.10.10.10">
    <property type="entry name" value="Winged helix-like DNA-binding domain superfamily/Winged helix DNA-binding domain"/>
    <property type="match status" value="1"/>
</dbReference>
<keyword evidence="5" id="KW-0611">Plant defense</keyword>
<dbReference type="GO" id="GO:0051707">
    <property type="term" value="P:response to other organism"/>
    <property type="evidence" value="ECO:0007669"/>
    <property type="project" value="UniProtKB-ARBA"/>
</dbReference>
<evidence type="ECO:0000259" key="9">
    <source>
        <dbReference type="Pfam" id="PF23559"/>
    </source>
</evidence>
<dbReference type="Proteomes" id="UP001210211">
    <property type="component" value="Unassembled WGS sequence"/>
</dbReference>
<name>A0AAD5ZWD2_9POAL</name>
<dbReference type="InterPro" id="IPR036388">
    <property type="entry name" value="WH-like_DNA-bd_sf"/>
</dbReference>
<dbReference type="EMBL" id="JAMRDG010000001">
    <property type="protein sequence ID" value="KAJ3705271.1"/>
    <property type="molecule type" value="Genomic_DNA"/>
</dbReference>
<keyword evidence="6" id="KW-0067">ATP-binding</keyword>
<dbReference type="InterPro" id="IPR032675">
    <property type="entry name" value="LRR_dom_sf"/>
</dbReference>
<feature type="domain" description="Disease resistance N-terminal" evidence="8">
    <location>
        <begin position="17"/>
        <end position="105"/>
    </location>
</feature>
<dbReference type="PRINTS" id="PR00364">
    <property type="entry name" value="DISEASERSIST"/>
</dbReference>
<dbReference type="SUPFAM" id="SSF52540">
    <property type="entry name" value="P-loop containing nucleoside triphosphate hydrolases"/>
    <property type="match status" value="1"/>
</dbReference>
<evidence type="ECO:0000313" key="11">
    <source>
        <dbReference type="EMBL" id="KAJ3705271.1"/>
    </source>
</evidence>
<dbReference type="SUPFAM" id="SSF52058">
    <property type="entry name" value="L domain-like"/>
    <property type="match status" value="2"/>
</dbReference>
<keyword evidence="3" id="KW-0677">Repeat</keyword>
<dbReference type="Pfam" id="PF00931">
    <property type="entry name" value="NB-ARC"/>
    <property type="match status" value="1"/>
</dbReference>
<dbReference type="Pfam" id="PF18052">
    <property type="entry name" value="Rx_N"/>
    <property type="match status" value="1"/>
</dbReference>
<reference evidence="11 12" key="1">
    <citation type="journal article" date="2022" name="Cell">
        <title>Repeat-based holocentromeres influence genome architecture and karyotype evolution.</title>
        <authorList>
            <person name="Hofstatter P.G."/>
            <person name="Thangavel G."/>
            <person name="Lux T."/>
            <person name="Neumann P."/>
            <person name="Vondrak T."/>
            <person name="Novak P."/>
            <person name="Zhang M."/>
            <person name="Costa L."/>
            <person name="Castellani M."/>
            <person name="Scott A."/>
            <person name="Toegelov H."/>
            <person name="Fuchs J."/>
            <person name="Mata-Sucre Y."/>
            <person name="Dias Y."/>
            <person name="Vanzela A.L.L."/>
            <person name="Huettel B."/>
            <person name="Almeida C.C.S."/>
            <person name="Simkova H."/>
            <person name="Souza G."/>
            <person name="Pedrosa-Harand A."/>
            <person name="Macas J."/>
            <person name="Mayer K.F.X."/>
            <person name="Houben A."/>
            <person name="Marques A."/>
        </authorList>
    </citation>
    <scope>NUCLEOTIDE SEQUENCE [LARGE SCALE GENOMIC DNA]</scope>
    <source>
        <strain evidence="11">RhyTen1mFocal</strain>
    </source>
</reference>
<protein>
    <submittedName>
        <fullName evidence="11">Uncharacterized protein</fullName>
    </submittedName>
</protein>
<dbReference type="Gene3D" id="3.80.10.10">
    <property type="entry name" value="Ribonuclease Inhibitor"/>
    <property type="match status" value="2"/>
</dbReference>
<evidence type="ECO:0000259" key="10">
    <source>
        <dbReference type="Pfam" id="PF23598"/>
    </source>
</evidence>
<feature type="domain" description="Disease resistance R13L4/SHOC-2-like LRR" evidence="10">
    <location>
        <begin position="676"/>
        <end position="974"/>
    </location>
</feature>
<evidence type="ECO:0000256" key="4">
    <source>
        <dbReference type="ARBA" id="ARBA00022741"/>
    </source>
</evidence>
<dbReference type="AlphaFoldDB" id="A0AAD5ZWD2"/>
<dbReference type="GO" id="GO:0043531">
    <property type="term" value="F:ADP binding"/>
    <property type="evidence" value="ECO:0007669"/>
    <property type="project" value="InterPro"/>
</dbReference>
<keyword evidence="4" id="KW-0547">Nucleotide-binding</keyword>
<evidence type="ECO:0000259" key="8">
    <source>
        <dbReference type="Pfam" id="PF18052"/>
    </source>
</evidence>
<dbReference type="Pfam" id="PF23598">
    <property type="entry name" value="LRR_14"/>
    <property type="match status" value="1"/>
</dbReference>
<dbReference type="InterPro" id="IPR055414">
    <property type="entry name" value="LRR_R13L4/SHOC2-like"/>
</dbReference>
<dbReference type="InterPro" id="IPR002182">
    <property type="entry name" value="NB-ARC"/>
</dbReference>
<dbReference type="GO" id="GO:0005524">
    <property type="term" value="F:ATP binding"/>
    <property type="evidence" value="ECO:0007669"/>
    <property type="project" value="UniProtKB-KW"/>
</dbReference>
<evidence type="ECO:0000256" key="1">
    <source>
        <dbReference type="ARBA" id="ARBA00008894"/>
    </source>
</evidence>